<evidence type="ECO:0000256" key="2">
    <source>
        <dbReference type="ARBA" id="ARBA00023015"/>
    </source>
</evidence>
<evidence type="ECO:0000256" key="3">
    <source>
        <dbReference type="ARBA" id="ARBA00023054"/>
    </source>
</evidence>
<dbReference type="InterPro" id="IPR044607">
    <property type="entry name" value="RKD-like"/>
</dbReference>
<sequence length="148" mass="16659">MACLLARFRFKRPNVESFVTLELKKSGQDMYACIMGQSCSLTVFTVECKLKPDAEWVRDCMASFKEQMEAEGFILDEGTNMESALASHSALAKKADLTLHEISAYFHLPVKAAASCLGVSQTYLKIICRRLGVDRWPFRKVASVKKHM</sequence>
<dbReference type="GO" id="GO:0003700">
    <property type="term" value="F:DNA-binding transcription factor activity"/>
    <property type="evidence" value="ECO:0007669"/>
    <property type="project" value="InterPro"/>
</dbReference>
<accession>O04427</accession>
<keyword evidence="4" id="KW-0238">DNA-binding</keyword>
<keyword evidence="2" id="KW-0805">Transcription regulation</keyword>
<dbReference type="Pfam" id="PF02042">
    <property type="entry name" value="RWP-RK"/>
    <property type="match status" value="1"/>
</dbReference>
<dbReference type="PANTHER" id="PTHR46373">
    <property type="entry name" value="PROTEIN RKD4"/>
    <property type="match status" value="1"/>
</dbReference>
<reference evidence="8" key="1">
    <citation type="journal article" date="1997" name="Proc. Natl. Acad. Sci. U.S.A.">
        <title>Rapid evolution of sex-related genes in Chlamydomonas.</title>
        <authorList>
            <person name="Ferris P.J."/>
            <person name="Pavlovic C."/>
            <person name="Fabry S."/>
            <person name="Goodenough U.W."/>
        </authorList>
    </citation>
    <scope>NUCLEOTIDE SEQUENCE</scope>
    <source>
        <strain evidence="8">CC-1870</strain>
    </source>
</reference>
<proteinExistence type="predicted"/>
<feature type="domain" description="RWP-RK" evidence="7">
    <location>
        <begin position="81"/>
        <end position="148"/>
    </location>
</feature>
<dbReference type="GO" id="GO:0003677">
    <property type="term" value="F:DNA binding"/>
    <property type="evidence" value="ECO:0007669"/>
    <property type="project" value="UniProtKB-KW"/>
</dbReference>
<evidence type="ECO:0000256" key="1">
    <source>
        <dbReference type="ARBA" id="ARBA00004049"/>
    </source>
</evidence>
<keyword evidence="3" id="KW-0175">Coiled coil</keyword>
<protein>
    <submittedName>
        <fullName evidence="8">Minus dominance gene product</fullName>
    </submittedName>
</protein>
<dbReference type="PANTHER" id="PTHR46373:SF2">
    <property type="entry name" value="RWP-RK DOMAIN-CONTAINING PROTEIN"/>
    <property type="match status" value="1"/>
</dbReference>
<keyword evidence="6" id="KW-0539">Nucleus</keyword>
<dbReference type="PROSITE" id="PS51519">
    <property type="entry name" value="RWP_RK"/>
    <property type="match status" value="1"/>
</dbReference>
<name>O04427_CHLIN</name>
<comment type="function">
    <text evidence="1">Putative transcription factor.</text>
</comment>
<organism evidence="8">
    <name type="scientific">Chlamydomonas incerta</name>
    <dbReference type="NCBI Taxonomy" id="51695"/>
    <lineage>
        <taxon>Eukaryota</taxon>
        <taxon>Viridiplantae</taxon>
        <taxon>Chlorophyta</taxon>
        <taxon>core chlorophytes</taxon>
        <taxon>Chlorophyceae</taxon>
        <taxon>CS clade</taxon>
        <taxon>Chlamydomonadales</taxon>
        <taxon>Chlamydomonadaceae</taxon>
        <taxon>Chlamydomonas</taxon>
    </lineage>
</organism>
<dbReference type="AlphaFoldDB" id="O04427"/>
<dbReference type="InterPro" id="IPR003035">
    <property type="entry name" value="RWP-RK_dom"/>
</dbReference>
<evidence type="ECO:0000256" key="6">
    <source>
        <dbReference type="ARBA" id="ARBA00023242"/>
    </source>
</evidence>
<gene>
    <name evidence="8" type="primary">mid</name>
</gene>
<keyword evidence="5" id="KW-0804">Transcription</keyword>
<evidence type="ECO:0000259" key="7">
    <source>
        <dbReference type="PROSITE" id="PS51519"/>
    </source>
</evidence>
<dbReference type="EMBL" id="AF002710">
    <property type="protein sequence ID" value="AAB60944.1"/>
    <property type="molecule type" value="Genomic_DNA"/>
</dbReference>
<evidence type="ECO:0000256" key="4">
    <source>
        <dbReference type="ARBA" id="ARBA00023125"/>
    </source>
</evidence>
<evidence type="ECO:0000256" key="5">
    <source>
        <dbReference type="ARBA" id="ARBA00023163"/>
    </source>
</evidence>
<evidence type="ECO:0000313" key="8">
    <source>
        <dbReference type="EMBL" id="AAB60944.1"/>
    </source>
</evidence>